<dbReference type="SUPFAM" id="SSF82549">
    <property type="entry name" value="DAK1/DegV-like"/>
    <property type="match status" value="1"/>
</dbReference>
<protein>
    <submittedName>
        <fullName evidence="3">DegV family protein</fullName>
    </submittedName>
</protein>
<keyword evidence="4" id="KW-1185">Reference proteome</keyword>
<reference evidence="3 4" key="1">
    <citation type="submission" date="2024-04" db="EMBL/GenBank/DDBJ databases">
        <title>Defined microbial consortia suppress multidrug-resistant proinflammatory Enterobacteriaceae via ecological control.</title>
        <authorList>
            <person name="Furuichi M."/>
            <person name="Kawaguchi T."/>
            <person name="Pust M."/>
            <person name="Yasuma K."/>
            <person name="Plichta D."/>
            <person name="Hasegawa N."/>
            <person name="Ohya T."/>
            <person name="Bhattarai S."/>
            <person name="Sasajima S."/>
            <person name="Aoto Y."/>
            <person name="Tuganbaev T."/>
            <person name="Yaginuma M."/>
            <person name="Ueda M."/>
            <person name="Okahashi N."/>
            <person name="Amafuji K."/>
            <person name="Kiridooshi Y."/>
            <person name="Sugita K."/>
            <person name="Strazar M."/>
            <person name="Skelly A."/>
            <person name="Suda W."/>
            <person name="Hattori M."/>
            <person name="Nakamoto N."/>
            <person name="Caballero S."/>
            <person name="Norman J."/>
            <person name="Olle B."/>
            <person name="Tanoue T."/>
            <person name="Arita M."/>
            <person name="Bucci V."/>
            <person name="Atarashi K."/>
            <person name="Xavier R."/>
            <person name="Honda K."/>
        </authorList>
    </citation>
    <scope>NUCLEOTIDE SEQUENCE [LARGE SCALE GENOMIC DNA]</scope>
    <source>
        <strain evidence="4">k34-0107-D12</strain>
    </source>
</reference>
<dbReference type="InterPro" id="IPR050270">
    <property type="entry name" value="DegV_domain_contain"/>
</dbReference>
<keyword evidence="2" id="KW-0446">Lipid-binding</keyword>
<evidence type="ECO:0000313" key="3">
    <source>
        <dbReference type="EMBL" id="GAA6498291.1"/>
    </source>
</evidence>
<name>A0ABQ0BP30_9FIRM</name>
<evidence type="ECO:0000313" key="4">
    <source>
        <dbReference type="Proteomes" id="UP001600941"/>
    </source>
</evidence>
<dbReference type="Gene3D" id="3.30.1180.10">
    <property type="match status" value="1"/>
</dbReference>
<dbReference type="Gene3D" id="3.40.50.10440">
    <property type="entry name" value="Dihydroxyacetone kinase, domain 1"/>
    <property type="match status" value="1"/>
</dbReference>
<dbReference type="Proteomes" id="UP001600941">
    <property type="component" value="Unassembled WGS sequence"/>
</dbReference>
<proteinExistence type="predicted"/>
<gene>
    <name evidence="3" type="ORF">K340107D12_11070</name>
</gene>
<dbReference type="RefSeq" id="WP_033142318.1">
    <property type="nucleotide sequence ID" value="NZ_AP031413.1"/>
</dbReference>
<evidence type="ECO:0000256" key="2">
    <source>
        <dbReference type="ARBA" id="ARBA00023121"/>
    </source>
</evidence>
<comment type="caution">
    <text evidence="3">The sequence shown here is derived from an EMBL/GenBank/DDBJ whole genome shotgun (WGS) entry which is preliminary data.</text>
</comment>
<dbReference type="InterPro" id="IPR003797">
    <property type="entry name" value="DegV"/>
</dbReference>
<dbReference type="PANTHER" id="PTHR33434:SF3">
    <property type="entry name" value="DEGV DOMAIN-CONTAINING PROTEIN YITS"/>
    <property type="match status" value="1"/>
</dbReference>
<evidence type="ECO:0000256" key="1">
    <source>
        <dbReference type="ARBA" id="ARBA00003238"/>
    </source>
</evidence>
<dbReference type="InterPro" id="IPR043168">
    <property type="entry name" value="DegV_C"/>
</dbReference>
<dbReference type="Gene3D" id="2.20.28.50">
    <property type="entry name" value="degv family protein"/>
    <property type="match status" value="1"/>
</dbReference>
<dbReference type="PANTHER" id="PTHR33434">
    <property type="entry name" value="DEGV DOMAIN-CONTAINING PROTEIN DR_1986-RELATED"/>
    <property type="match status" value="1"/>
</dbReference>
<comment type="function">
    <text evidence="1">May bind long-chain fatty acids, such as palmitate, and may play a role in lipid transport or fatty acid metabolism.</text>
</comment>
<organism evidence="3 4">
    <name type="scientific">Blautia parvula</name>
    <dbReference type="NCBI Taxonomy" id="2877527"/>
    <lineage>
        <taxon>Bacteria</taxon>
        <taxon>Bacillati</taxon>
        <taxon>Bacillota</taxon>
        <taxon>Clostridia</taxon>
        <taxon>Lachnospirales</taxon>
        <taxon>Lachnospiraceae</taxon>
        <taxon>Blautia</taxon>
    </lineage>
</organism>
<dbReference type="EMBL" id="BAABZQ010000001">
    <property type="protein sequence ID" value="GAA6498291.1"/>
    <property type="molecule type" value="Genomic_DNA"/>
</dbReference>
<dbReference type="PROSITE" id="PS51482">
    <property type="entry name" value="DEGV"/>
    <property type="match status" value="1"/>
</dbReference>
<dbReference type="NCBIfam" id="TIGR00762">
    <property type="entry name" value="DegV"/>
    <property type="match status" value="1"/>
</dbReference>
<dbReference type="Pfam" id="PF02645">
    <property type="entry name" value="DegV"/>
    <property type="match status" value="1"/>
</dbReference>
<accession>A0ABQ0BP30</accession>
<sequence>MSEYVIMTDNTVDMPLSWFQENQVDYLCLSCNMDGEIYDKEHVIDDKEFYRRMRAGSMPTTSQVNPTAAEEIFESVLKEGKDVLYLAFSSGLSGTYNSCRVAAEELRESYPDRRIEVIDTLAASMGEGLLVWYAAKMKAEGRSMEEVVQWVRENILHTCHVFTVDDLNHLYRGGRVSKATAVLGTLANIKPMLHVDNEGKLIPVGKVRGRKKSLATLVSMMEERVGAYRSKNEMIMISHGDCEEDAAYVAKLVEEKFGITHVMMNPIGATIGAHAGPGTVALFFLGDYR</sequence>